<feature type="transmembrane region" description="Helical" evidence="7">
    <location>
        <begin position="258"/>
        <end position="274"/>
    </location>
</feature>
<dbReference type="PANTHER" id="PTHR30347">
    <property type="entry name" value="POTASSIUM CHANNEL RELATED"/>
    <property type="match status" value="1"/>
</dbReference>
<keyword evidence="8" id="KW-0732">Signal</keyword>
<keyword evidence="3" id="KW-1003">Cell membrane</keyword>
<evidence type="ECO:0000256" key="2">
    <source>
        <dbReference type="ARBA" id="ARBA00008017"/>
    </source>
</evidence>
<accession>A0A2W2AGE9</accession>
<feature type="transmembrane region" description="Helical" evidence="7">
    <location>
        <begin position="295"/>
        <end position="315"/>
    </location>
</feature>
<evidence type="ECO:0000259" key="9">
    <source>
        <dbReference type="Pfam" id="PF00924"/>
    </source>
</evidence>
<keyword evidence="6 7" id="KW-0472">Membrane</keyword>
<dbReference type="InterPro" id="IPR011066">
    <property type="entry name" value="MscS_channel_C_sf"/>
</dbReference>
<dbReference type="EMBL" id="QKTW01000003">
    <property type="protein sequence ID" value="PZF74341.1"/>
    <property type="molecule type" value="Genomic_DNA"/>
</dbReference>
<sequence length="776" mass="87990">MIKLKYILALLALFFVLHAEAQNRQDSVQITESDQAATSTDTLLKKVERMHTSLNRINNVSERGFDTRDIEKNLPQIQENLAIIQENLSQYSSVQNARNLQLYSVLVSDMQAQMNDWRTALFAYNRQVISMNEQIRSFVDDSMIQHIRKDTLFFHLYQSELSDIKSKWEKAIRSTASDLDKITKLQASVSNTYFASIELKNTIRRQIKKSQTETFGQEYPFIWEKEQANAAASVDQAKVYEGQRKIVRYYFQRNGSDWWWFLIIGLMFFGWVANNFRAVKKAGGLSIAEQPELTYVSAFPLAAASVVVFNIAPFFDLNPPSVYVNMMQFLLLIGLSFVLWRSWQRKFFWYWLAIVAFYLFFAFSNVVTHISPAYRWLLLAVNAGCVVFGLSLLRLLRTELAMKGFTKTVTGIFIVLNIAAIVANIAGRVSMAKVMSIAGIFGLSQVIGLSVFIHLIDEAFYLQMVKSRLKDGKNIRFNYGKIQDRLNKILSFVAVIAWVIIFASNLNAYNQLYKKLYFFLNKPYEVGSVSFTAGHILLFFVVLYISNLLQQYLGYFLGETEDDFGSETNKKNSRLAIVKLVLLLGGFLLAMTASGLPVDKLTVVLGAVGVGVGLGLQNIVNNLVSGVILIFEKPLQLGDYIELGDKKGKVKTIGIRASKMLTSEGAEVIVPNGDLISNRLTNWTLSNEHIRTVLTYKLQPIAQLEEAKQCILDVLANTERVMQQLPAEILITNINDTSVELSVRFWLTNLNQEHEVKSEVLVNVYNALKSRGINLL</sequence>
<proteinExistence type="inferred from homology"/>
<dbReference type="AlphaFoldDB" id="A0A2W2AGE9"/>
<dbReference type="GO" id="GO:0008381">
    <property type="term" value="F:mechanosensitive monoatomic ion channel activity"/>
    <property type="evidence" value="ECO:0007669"/>
    <property type="project" value="UniProtKB-ARBA"/>
</dbReference>
<evidence type="ECO:0000256" key="6">
    <source>
        <dbReference type="ARBA" id="ARBA00023136"/>
    </source>
</evidence>
<dbReference type="RefSeq" id="WP_110997178.1">
    <property type="nucleotide sequence ID" value="NZ_QKTW01000003.1"/>
</dbReference>
<dbReference type="InterPro" id="IPR023408">
    <property type="entry name" value="MscS_beta-dom_sf"/>
</dbReference>
<evidence type="ECO:0000313" key="12">
    <source>
        <dbReference type="Proteomes" id="UP000248745"/>
    </source>
</evidence>
<feature type="transmembrane region" description="Helical" evidence="7">
    <location>
        <begin position="435"/>
        <end position="456"/>
    </location>
</feature>
<dbReference type="InterPro" id="IPR011014">
    <property type="entry name" value="MscS_channel_TM-2"/>
</dbReference>
<evidence type="ECO:0000259" key="10">
    <source>
        <dbReference type="Pfam" id="PF21082"/>
    </source>
</evidence>
<evidence type="ECO:0000256" key="4">
    <source>
        <dbReference type="ARBA" id="ARBA00022692"/>
    </source>
</evidence>
<feature type="transmembrane region" description="Helical" evidence="7">
    <location>
        <begin position="347"/>
        <end position="367"/>
    </location>
</feature>
<evidence type="ECO:0000256" key="1">
    <source>
        <dbReference type="ARBA" id="ARBA00004651"/>
    </source>
</evidence>
<feature type="transmembrane region" description="Helical" evidence="7">
    <location>
        <begin position="373"/>
        <end position="396"/>
    </location>
</feature>
<feature type="transmembrane region" description="Helical" evidence="7">
    <location>
        <begin position="576"/>
        <end position="598"/>
    </location>
</feature>
<dbReference type="Pfam" id="PF00924">
    <property type="entry name" value="MS_channel_2nd"/>
    <property type="match status" value="1"/>
</dbReference>
<protein>
    <recommendedName>
        <fullName evidence="13">Mechanosensitive ion channel protein</fullName>
    </recommendedName>
</protein>
<evidence type="ECO:0000256" key="5">
    <source>
        <dbReference type="ARBA" id="ARBA00022989"/>
    </source>
</evidence>
<dbReference type="GO" id="GO:0005886">
    <property type="term" value="C:plasma membrane"/>
    <property type="evidence" value="ECO:0007669"/>
    <property type="project" value="UniProtKB-SubCell"/>
</dbReference>
<dbReference type="PANTHER" id="PTHR30347:SF1">
    <property type="entry name" value="MECHANOSENSITIVE CHANNEL MSCK"/>
    <property type="match status" value="1"/>
</dbReference>
<feature type="transmembrane region" description="Helical" evidence="7">
    <location>
        <begin position="489"/>
        <end position="509"/>
    </location>
</feature>
<name>A0A2W2AGE9_9BACT</name>
<comment type="caution">
    <text evidence="11">The sequence shown here is derived from an EMBL/GenBank/DDBJ whole genome shotgun (WGS) entry which is preliminary data.</text>
</comment>
<feature type="domain" description="Mechanosensitive ion channel MscS C-terminal" evidence="10">
    <location>
        <begin position="701"/>
        <end position="774"/>
    </location>
</feature>
<dbReference type="InterPro" id="IPR010920">
    <property type="entry name" value="LSM_dom_sf"/>
</dbReference>
<dbReference type="SUPFAM" id="SSF82689">
    <property type="entry name" value="Mechanosensitive channel protein MscS (YggB), C-terminal domain"/>
    <property type="match status" value="1"/>
</dbReference>
<dbReference type="Gene3D" id="3.30.70.100">
    <property type="match status" value="1"/>
</dbReference>
<dbReference type="Gene3D" id="1.10.287.1260">
    <property type="match status" value="1"/>
</dbReference>
<dbReference type="OrthoDB" id="9809206at2"/>
<evidence type="ECO:0000256" key="3">
    <source>
        <dbReference type="ARBA" id="ARBA00022475"/>
    </source>
</evidence>
<dbReference type="InterPro" id="IPR049278">
    <property type="entry name" value="MS_channel_C"/>
</dbReference>
<comment type="subcellular location">
    <subcellularLocation>
        <location evidence="1">Cell membrane</location>
        <topology evidence="1">Multi-pass membrane protein</topology>
    </subcellularLocation>
</comment>
<evidence type="ECO:0000256" key="7">
    <source>
        <dbReference type="SAM" id="Phobius"/>
    </source>
</evidence>
<feature type="domain" description="Mechanosensitive ion channel MscS" evidence="9">
    <location>
        <begin position="618"/>
        <end position="684"/>
    </location>
</feature>
<reference evidence="11 12" key="1">
    <citation type="submission" date="2018-06" db="EMBL/GenBank/DDBJ databases">
        <title>Mucibacter soli gen. nov., sp. nov., a new member of the family Chitinophagaceae producing mucin.</title>
        <authorList>
            <person name="Kim M.-K."/>
            <person name="Park S."/>
            <person name="Kim T.-S."/>
            <person name="Joung Y."/>
            <person name="Han J.-H."/>
            <person name="Kim S.B."/>
        </authorList>
    </citation>
    <scope>NUCLEOTIDE SEQUENCE [LARGE SCALE GENOMIC DNA]</scope>
    <source>
        <strain evidence="11 12">R1-15</strain>
    </source>
</reference>
<comment type="similarity">
    <text evidence="2">Belongs to the MscS (TC 1.A.23) family.</text>
</comment>
<feature type="transmembrane region" description="Helical" evidence="7">
    <location>
        <begin position="529"/>
        <end position="549"/>
    </location>
</feature>
<organism evidence="11 12">
    <name type="scientific">Taibaiella soli</name>
    <dbReference type="NCBI Taxonomy" id="1649169"/>
    <lineage>
        <taxon>Bacteria</taxon>
        <taxon>Pseudomonadati</taxon>
        <taxon>Bacteroidota</taxon>
        <taxon>Chitinophagia</taxon>
        <taxon>Chitinophagales</taxon>
        <taxon>Chitinophagaceae</taxon>
        <taxon>Taibaiella</taxon>
    </lineage>
</organism>
<evidence type="ECO:0008006" key="13">
    <source>
        <dbReference type="Google" id="ProtNLM"/>
    </source>
</evidence>
<feature type="transmembrane region" description="Helical" evidence="7">
    <location>
        <begin position="604"/>
        <end position="631"/>
    </location>
</feature>
<evidence type="ECO:0000256" key="8">
    <source>
        <dbReference type="SAM" id="SignalP"/>
    </source>
</evidence>
<dbReference type="Pfam" id="PF21082">
    <property type="entry name" value="MS_channel_3rd"/>
    <property type="match status" value="1"/>
</dbReference>
<dbReference type="Gene3D" id="2.30.30.60">
    <property type="match status" value="1"/>
</dbReference>
<feature type="signal peptide" evidence="8">
    <location>
        <begin position="1"/>
        <end position="21"/>
    </location>
</feature>
<keyword evidence="4 7" id="KW-0812">Transmembrane</keyword>
<gene>
    <name evidence="11" type="ORF">DN068_01810</name>
</gene>
<dbReference type="SUPFAM" id="SSF82861">
    <property type="entry name" value="Mechanosensitive channel protein MscS (YggB), transmembrane region"/>
    <property type="match status" value="1"/>
</dbReference>
<keyword evidence="12" id="KW-1185">Reference proteome</keyword>
<feature type="chain" id="PRO_5015845587" description="Mechanosensitive ion channel protein" evidence="8">
    <location>
        <begin position="22"/>
        <end position="776"/>
    </location>
</feature>
<feature type="transmembrane region" description="Helical" evidence="7">
    <location>
        <begin position="408"/>
        <end position="429"/>
    </location>
</feature>
<evidence type="ECO:0000313" key="11">
    <source>
        <dbReference type="EMBL" id="PZF74341.1"/>
    </source>
</evidence>
<feature type="transmembrane region" description="Helical" evidence="7">
    <location>
        <begin position="321"/>
        <end position="340"/>
    </location>
</feature>
<keyword evidence="5 7" id="KW-1133">Transmembrane helix</keyword>
<dbReference type="InterPro" id="IPR006685">
    <property type="entry name" value="MscS_channel_2nd"/>
</dbReference>
<dbReference type="InterPro" id="IPR052702">
    <property type="entry name" value="MscS-like_channel"/>
</dbReference>
<dbReference type="SUPFAM" id="SSF50182">
    <property type="entry name" value="Sm-like ribonucleoproteins"/>
    <property type="match status" value="1"/>
</dbReference>
<dbReference type="Proteomes" id="UP000248745">
    <property type="component" value="Unassembled WGS sequence"/>
</dbReference>